<dbReference type="HOGENOM" id="CLU_1825170_0_0_1"/>
<dbReference type="EMBL" id="JMSE01000457">
    <property type="protein sequence ID" value="KDN69813.1"/>
    <property type="molecule type" value="Genomic_DNA"/>
</dbReference>
<evidence type="ECO:0000256" key="1">
    <source>
        <dbReference type="SAM" id="SignalP"/>
    </source>
</evidence>
<feature type="domain" description="Cyanovirin-N" evidence="2">
    <location>
        <begin position="20"/>
        <end position="69"/>
    </location>
</feature>
<proteinExistence type="predicted"/>
<gene>
    <name evidence="3" type="ORF">CSUB01_09721</name>
</gene>
<evidence type="ECO:0000313" key="4">
    <source>
        <dbReference type="Proteomes" id="UP000027238"/>
    </source>
</evidence>
<keyword evidence="1" id="KW-0732">Signal</keyword>
<feature type="chain" id="PRO_5001634078" evidence="1">
    <location>
        <begin position="18"/>
        <end position="141"/>
    </location>
</feature>
<dbReference type="OrthoDB" id="2947935at2759"/>
<comment type="caution">
    <text evidence="3">The sequence shown here is derived from an EMBL/GenBank/DDBJ whole genome shotgun (WGS) entry which is preliminary data.</text>
</comment>
<evidence type="ECO:0000313" key="3">
    <source>
        <dbReference type="EMBL" id="KDN69813.1"/>
    </source>
</evidence>
<dbReference type="STRING" id="1173701.A0A066XKV0"/>
<dbReference type="Proteomes" id="UP000027238">
    <property type="component" value="Unassembled WGS sequence"/>
</dbReference>
<dbReference type="AlphaFoldDB" id="A0A066XKV0"/>
<protein>
    <submittedName>
        <fullName evidence="3">Putative CVNH domain-containing protein</fullName>
    </submittedName>
</protein>
<dbReference type="Gene3D" id="2.30.60.10">
    <property type="entry name" value="Cyanovirin-N"/>
    <property type="match status" value="1"/>
</dbReference>
<feature type="signal peptide" evidence="1">
    <location>
        <begin position="1"/>
        <end position="17"/>
    </location>
</feature>
<reference evidence="4" key="1">
    <citation type="journal article" date="2014" name="Genome Announc.">
        <title>Draft genome sequence of Colletotrichum sublineola, a destructive pathogen of cultivated sorghum.</title>
        <authorList>
            <person name="Baroncelli R."/>
            <person name="Sanz-Martin J.M."/>
            <person name="Rech G.E."/>
            <person name="Sukno S.A."/>
            <person name="Thon M.R."/>
        </authorList>
    </citation>
    <scope>NUCLEOTIDE SEQUENCE [LARGE SCALE GENOMIC DNA]</scope>
    <source>
        <strain evidence="4">TX430BB</strain>
    </source>
</reference>
<dbReference type="InterPro" id="IPR011058">
    <property type="entry name" value="Cyanovirin-N"/>
</dbReference>
<dbReference type="Pfam" id="PF08881">
    <property type="entry name" value="CVNH"/>
    <property type="match status" value="1"/>
</dbReference>
<accession>A0A066XKV0</accession>
<organism evidence="3 4">
    <name type="scientific">Colletotrichum sublineola</name>
    <name type="common">Sorghum anthracnose fungus</name>
    <dbReference type="NCBI Taxonomy" id="1173701"/>
    <lineage>
        <taxon>Eukaryota</taxon>
        <taxon>Fungi</taxon>
        <taxon>Dikarya</taxon>
        <taxon>Ascomycota</taxon>
        <taxon>Pezizomycotina</taxon>
        <taxon>Sordariomycetes</taxon>
        <taxon>Hypocreomycetidae</taxon>
        <taxon>Glomerellales</taxon>
        <taxon>Glomerellaceae</taxon>
        <taxon>Colletotrichum</taxon>
        <taxon>Colletotrichum graminicola species complex</taxon>
    </lineage>
</organism>
<dbReference type="InterPro" id="IPR036673">
    <property type="entry name" value="Cyanovirin-N_sf"/>
</dbReference>
<keyword evidence="4" id="KW-1185">Reference proteome</keyword>
<name>A0A066XKV0_COLSU</name>
<dbReference type="eggNOG" id="ENOG502T4BF">
    <property type="taxonomic scope" value="Eukaryota"/>
</dbReference>
<sequence length="141" mass="15311">MKAAAAILALLATVVTASDFSKSCVDEHIEPSTQTLTANCNTGDGKGTFQSTSLDLNSCFAYVANSIRVRKTLRENEDQWRYNHGVVDFETPSNPCRLRLPLIQDCSGAPKETWARRATTATFTACLTLCMGRSSGPPEYG</sequence>
<evidence type="ECO:0000259" key="2">
    <source>
        <dbReference type="Pfam" id="PF08881"/>
    </source>
</evidence>
<dbReference type="SUPFAM" id="SSF51322">
    <property type="entry name" value="Cyanovirin-N"/>
    <property type="match status" value="1"/>
</dbReference>